<comment type="caution">
    <text evidence="2">The sequence shown here is derived from an EMBL/GenBank/DDBJ whole genome shotgun (WGS) entry which is preliminary data.</text>
</comment>
<sequence>MRSKILITSILLFSFMLSKAQCFKDQKAFQVGEKISYEAYYNWGLIWIHAGDVSFEVRDGKYKNQSALHFYSYGSSKPSYDWLYKVRDTYQSYITKDTYTPLFFERKVAEGSFWAHDQAYFDVKKGVAFTSVENSSLAKHTDTVAISDCTLDVLSMIYYARNIDFSTRKKGDKIPISMLVEDAVYDLYIQFLGEETIELKTGKSYRCNKFSILLIEGTIFSDGEEMTVWVTDDANKIPVQVEANILVGSIKAVVKDMQGLRHPLNAEIR</sequence>
<gene>
    <name evidence="2" type="ORF">QWY31_00245</name>
</gene>
<protein>
    <submittedName>
        <fullName evidence="2">DUF3108 domain-containing protein</fullName>
    </submittedName>
</protein>
<dbReference type="InterPro" id="IPR021457">
    <property type="entry name" value="DUF3108"/>
</dbReference>
<organism evidence="2 3">
    <name type="scientific">Shiella aurantiaca</name>
    <dbReference type="NCBI Taxonomy" id="3058365"/>
    <lineage>
        <taxon>Bacteria</taxon>
        <taxon>Pseudomonadati</taxon>
        <taxon>Bacteroidota</taxon>
        <taxon>Cytophagia</taxon>
        <taxon>Cytophagales</taxon>
        <taxon>Shiellaceae</taxon>
        <taxon>Shiella</taxon>
    </lineage>
</organism>
<dbReference type="Proteomes" id="UP001168552">
    <property type="component" value="Unassembled WGS sequence"/>
</dbReference>
<keyword evidence="1" id="KW-0732">Signal</keyword>
<dbReference type="RefSeq" id="WP_320002433.1">
    <property type="nucleotide sequence ID" value="NZ_JAUHJS010000001.1"/>
</dbReference>
<dbReference type="Pfam" id="PF11306">
    <property type="entry name" value="DUF3108"/>
    <property type="match status" value="1"/>
</dbReference>
<evidence type="ECO:0000313" key="2">
    <source>
        <dbReference type="EMBL" id="MDN4163904.1"/>
    </source>
</evidence>
<evidence type="ECO:0000313" key="3">
    <source>
        <dbReference type="Proteomes" id="UP001168552"/>
    </source>
</evidence>
<feature type="signal peptide" evidence="1">
    <location>
        <begin position="1"/>
        <end position="20"/>
    </location>
</feature>
<evidence type="ECO:0000256" key="1">
    <source>
        <dbReference type="SAM" id="SignalP"/>
    </source>
</evidence>
<reference evidence="2" key="1">
    <citation type="submission" date="2023-06" db="EMBL/GenBank/DDBJ databases">
        <title>Cytophagales bacterium Strain LB-30, isolated from soil.</title>
        <authorList>
            <person name="Liu B."/>
        </authorList>
    </citation>
    <scope>NUCLEOTIDE SEQUENCE</scope>
    <source>
        <strain evidence="2">LB-30</strain>
    </source>
</reference>
<feature type="chain" id="PRO_5047059198" evidence="1">
    <location>
        <begin position="21"/>
        <end position="269"/>
    </location>
</feature>
<name>A0ABT8F0S4_9BACT</name>
<proteinExistence type="predicted"/>
<dbReference type="EMBL" id="JAUHJS010000001">
    <property type="protein sequence ID" value="MDN4163904.1"/>
    <property type="molecule type" value="Genomic_DNA"/>
</dbReference>
<keyword evidence="3" id="KW-1185">Reference proteome</keyword>
<accession>A0ABT8F0S4</accession>